<dbReference type="Proteomes" id="UP001501479">
    <property type="component" value="Unassembled WGS sequence"/>
</dbReference>
<evidence type="ECO:0000313" key="1">
    <source>
        <dbReference type="EMBL" id="GAA3720568.1"/>
    </source>
</evidence>
<organism evidence="1 2">
    <name type="scientific">Oceanisphaera sediminis</name>
    <dbReference type="NCBI Taxonomy" id="981381"/>
    <lineage>
        <taxon>Bacteria</taxon>
        <taxon>Pseudomonadati</taxon>
        <taxon>Pseudomonadota</taxon>
        <taxon>Gammaproteobacteria</taxon>
        <taxon>Aeromonadales</taxon>
        <taxon>Aeromonadaceae</taxon>
        <taxon>Oceanisphaera</taxon>
    </lineage>
</organism>
<accession>A0ABP7EM13</accession>
<sequence>MNEKPWLSTLSFIGFYVNSAIANGHADKISFEEIYDGIERGTLLDDLSEKIPGEFDFSLFKSGEEQSVGFHNVMSEVAGGLQGRERRKVGIETSGLHLLMAFILEAMQHQLWVKPN</sequence>
<dbReference type="EMBL" id="BAABDS010000046">
    <property type="protein sequence ID" value="GAA3720568.1"/>
    <property type="molecule type" value="Genomic_DNA"/>
</dbReference>
<proteinExistence type="predicted"/>
<gene>
    <name evidence="1" type="ORF">GCM10022421_31030</name>
</gene>
<evidence type="ECO:0000313" key="2">
    <source>
        <dbReference type="Proteomes" id="UP001501479"/>
    </source>
</evidence>
<protein>
    <submittedName>
        <fullName evidence="1">Uncharacterized protein</fullName>
    </submittedName>
</protein>
<name>A0ABP7EM13_9GAMM</name>
<keyword evidence="2" id="KW-1185">Reference proteome</keyword>
<dbReference type="RefSeq" id="WP_344965678.1">
    <property type="nucleotide sequence ID" value="NZ_BAABDS010000046.1"/>
</dbReference>
<comment type="caution">
    <text evidence="1">The sequence shown here is derived from an EMBL/GenBank/DDBJ whole genome shotgun (WGS) entry which is preliminary data.</text>
</comment>
<reference evidence="2" key="1">
    <citation type="journal article" date="2019" name="Int. J. Syst. Evol. Microbiol.">
        <title>The Global Catalogue of Microorganisms (GCM) 10K type strain sequencing project: providing services to taxonomists for standard genome sequencing and annotation.</title>
        <authorList>
            <consortium name="The Broad Institute Genomics Platform"/>
            <consortium name="The Broad Institute Genome Sequencing Center for Infectious Disease"/>
            <person name="Wu L."/>
            <person name="Ma J."/>
        </authorList>
    </citation>
    <scope>NUCLEOTIDE SEQUENCE [LARGE SCALE GENOMIC DNA]</scope>
    <source>
        <strain evidence="2">JCM 17329</strain>
    </source>
</reference>